<accession>A0A2D3WH59</accession>
<evidence type="ECO:0000313" key="1">
    <source>
        <dbReference type="EMBL" id="DAB38067.1"/>
    </source>
</evidence>
<reference evidence="1 2" key="1">
    <citation type="journal article" date="2017" name="Front. Microbiol.">
        <title>Comparative Genomic Analysis of the Class Epsilonproteobacteria and Proposed Reclassification to Epsilonbacteraeota (phyl. nov.).</title>
        <authorList>
            <person name="Waite D.W."/>
            <person name="Vanwonterghem I."/>
            <person name="Rinke C."/>
            <person name="Parks D.H."/>
            <person name="Zhang Y."/>
            <person name="Takai K."/>
            <person name="Sievert S.M."/>
            <person name="Simon J."/>
            <person name="Campbell B.J."/>
            <person name="Hanson T.E."/>
            <person name="Woyke T."/>
            <person name="Klotz M.G."/>
            <person name="Hugenholtz P."/>
        </authorList>
    </citation>
    <scope>NUCLEOTIDE SEQUENCE [LARGE SCALE GENOMIC DNA]</scope>
    <source>
        <strain evidence="1">UBA12443</strain>
    </source>
</reference>
<organism evidence="1 2">
    <name type="scientific">Sulfuricurvum kujiense</name>
    <dbReference type="NCBI Taxonomy" id="148813"/>
    <lineage>
        <taxon>Bacteria</taxon>
        <taxon>Pseudomonadati</taxon>
        <taxon>Campylobacterota</taxon>
        <taxon>Epsilonproteobacteria</taxon>
        <taxon>Campylobacterales</taxon>
        <taxon>Sulfurimonadaceae</taxon>
        <taxon>Sulfuricurvum</taxon>
    </lineage>
</organism>
<dbReference type="AlphaFoldDB" id="A0A2D3WH59"/>
<gene>
    <name evidence="1" type="ORF">CFH83_07815</name>
</gene>
<comment type="caution">
    <text evidence="1">The sequence shown here is derived from an EMBL/GenBank/DDBJ whole genome shotgun (WGS) entry which is preliminary data.</text>
</comment>
<dbReference type="Proteomes" id="UP000228859">
    <property type="component" value="Unassembled WGS sequence"/>
</dbReference>
<dbReference type="EMBL" id="DLUI01000112">
    <property type="protein sequence ID" value="DAB38067.1"/>
    <property type="molecule type" value="Genomic_DNA"/>
</dbReference>
<protein>
    <submittedName>
        <fullName evidence="1">Uncharacterized protein</fullName>
    </submittedName>
</protein>
<sequence>MSSPLDRLKNLTAQISSYELERKSNLKSLEELYLKLGINTKVGEFDALFEFKAINLSGLSLGDDDLGAIKEGKYAQIIAIIYDKEAKVKNKNISLAYYGRAEKLSAPLKRDIIAFVLGWRFEKSFRTLEHYHNLMATLKSYPSE</sequence>
<proteinExistence type="predicted"/>
<dbReference type="RefSeq" id="WP_294894587.1">
    <property type="nucleotide sequence ID" value="NZ_DLUI01000112.1"/>
</dbReference>
<evidence type="ECO:0000313" key="2">
    <source>
        <dbReference type="Proteomes" id="UP000228859"/>
    </source>
</evidence>
<name>A0A2D3WH59_9BACT</name>